<proteinExistence type="predicted"/>
<protein>
    <submittedName>
        <fullName evidence="2">Uncharacterized protein DUF1906</fullName>
    </submittedName>
</protein>
<evidence type="ECO:0000259" key="1">
    <source>
        <dbReference type="Pfam" id="PF08924"/>
    </source>
</evidence>
<dbReference type="Pfam" id="PF08924">
    <property type="entry name" value="Rv2525c_GlyHyd-like"/>
    <property type="match status" value="1"/>
</dbReference>
<dbReference type="AlphaFoldDB" id="A0A327YQ79"/>
<keyword evidence="3" id="KW-1185">Reference proteome</keyword>
<dbReference type="RefSeq" id="WP_111643534.1">
    <property type="nucleotide sequence ID" value="NZ_QLMH01000001.1"/>
</dbReference>
<dbReference type="InterPro" id="IPR017853">
    <property type="entry name" value="GH"/>
</dbReference>
<dbReference type="InterPro" id="IPR015020">
    <property type="entry name" value="Rv2525c-like_Glyco_Hydro-like"/>
</dbReference>
<accession>A0A327YQ79</accession>
<sequence length="216" mass="24654">MARTVWGVDSAAKVTEQLFYCVKNELGYPKFWGRYLTDVPNVSDGLTKEEITLIRNYGVKILPIYNVFREAIGYNNGQVVARNAVFHARRLGIPKNKVLFANIEDYFPVDEEWIRAWTETLYPTGYRPGIYADPTKGDFAQAYCEAVKNNNQVAVQTVIWSSAPRPGTTKEQRAPKYKPAAPNCKANVWAWQYGRDAEACPIDTNLADRRLLEFLY</sequence>
<dbReference type="Gene3D" id="3.20.20.80">
    <property type="entry name" value="Glycosidases"/>
    <property type="match status" value="1"/>
</dbReference>
<evidence type="ECO:0000313" key="2">
    <source>
        <dbReference type="EMBL" id="RAK23168.1"/>
    </source>
</evidence>
<reference evidence="2 3" key="1">
    <citation type="submission" date="2018-06" db="EMBL/GenBank/DDBJ databases">
        <title>Genomic Encyclopedia of Type Strains, Phase III (KMG-III): the genomes of soil and plant-associated and newly described type strains.</title>
        <authorList>
            <person name="Whitman W."/>
        </authorList>
    </citation>
    <scope>NUCLEOTIDE SEQUENCE [LARGE SCALE GENOMIC DNA]</scope>
    <source>
        <strain evidence="2 3">CGMCC 1.8979</strain>
    </source>
</reference>
<dbReference type="SUPFAM" id="SSF51445">
    <property type="entry name" value="(Trans)glycosidases"/>
    <property type="match status" value="1"/>
</dbReference>
<comment type="caution">
    <text evidence="2">The sequence shown here is derived from an EMBL/GenBank/DDBJ whole genome shotgun (WGS) entry which is preliminary data.</text>
</comment>
<organism evidence="2 3">
    <name type="scientific">Paranoxybacillus vitaminiphilus</name>
    <dbReference type="NCBI Taxonomy" id="581036"/>
    <lineage>
        <taxon>Bacteria</taxon>
        <taxon>Bacillati</taxon>
        <taxon>Bacillota</taxon>
        <taxon>Bacilli</taxon>
        <taxon>Bacillales</taxon>
        <taxon>Anoxybacillaceae</taxon>
        <taxon>Paranoxybacillus</taxon>
    </lineage>
</organism>
<evidence type="ECO:0000313" key="3">
    <source>
        <dbReference type="Proteomes" id="UP000248555"/>
    </source>
</evidence>
<gene>
    <name evidence="2" type="ORF">B0I26_101122</name>
</gene>
<dbReference type="OrthoDB" id="2080590at2"/>
<dbReference type="Proteomes" id="UP000248555">
    <property type="component" value="Unassembled WGS sequence"/>
</dbReference>
<name>A0A327YQ79_9BACL</name>
<feature type="domain" description="Rv2525c-like glycoside hydrolase-like" evidence="1">
    <location>
        <begin position="30"/>
        <end position="169"/>
    </location>
</feature>
<dbReference type="EMBL" id="QLMH01000001">
    <property type="protein sequence ID" value="RAK23168.1"/>
    <property type="molecule type" value="Genomic_DNA"/>
</dbReference>